<feature type="domain" description="Response regulatory" evidence="12">
    <location>
        <begin position="1115"/>
        <end position="1230"/>
    </location>
</feature>
<dbReference type="InterPro" id="IPR011123">
    <property type="entry name" value="Y_Y_Y"/>
</dbReference>
<dbReference type="Gene3D" id="3.40.50.2300">
    <property type="match status" value="1"/>
</dbReference>
<dbReference type="InterPro" id="IPR013783">
    <property type="entry name" value="Ig-like_fold"/>
</dbReference>
<dbReference type="GO" id="GO:0003700">
    <property type="term" value="F:DNA-binding transcription factor activity"/>
    <property type="evidence" value="ECO:0007669"/>
    <property type="project" value="InterPro"/>
</dbReference>
<organism evidence="13 14">
    <name type="scientific">Bacteroides cellulosilyticus</name>
    <dbReference type="NCBI Taxonomy" id="246787"/>
    <lineage>
        <taxon>Bacteria</taxon>
        <taxon>Pseudomonadati</taxon>
        <taxon>Bacteroidota</taxon>
        <taxon>Bacteroidia</taxon>
        <taxon>Bacteroidales</taxon>
        <taxon>Bacteroidaceae</taxon>
        <taxon>Bacteroides</taxon>
    </lineage>
</organism>
<dbReference type="InterPro" id="IPR015943">
    <property type="entry name" value="WD40/YVTN_repeat-like_dom_sf"/>
</dbReference>
<dbReference type="Pfam" id="PF07494">
    <property type="entry name" value="Reg_prop"/>
    <property type="match status" value="2"/>
</dbReference>
<evidence type="ECO:0000256" key="8">
    <source>
        <dbReference type="PROSITE-ProRule" id="PRU00169"/>
    </source>
</evidence>
<dbReference type="SUPFAM" id="SSF47384">
    <property type="entry name" value="Homodimeric domain of signal transducing histidine kinase"/>
    <property type="match status" value="1"/>
</dbReference>
<dbReference type="EC" id="2.7.13.3" evidence="2"/>
<sequence>MNCIFCIIFRGSIYNLNFMFPKIMQNIAKHLFILFILSLGYISASAQNITLNSYSVKDGLSNSTVKAICQDDKGYIWIGTKNGLNRLDGYEIKNYYHLPSKEVKQPNDIVSITQLSDGLFWIGTFSGIVLFDPMQEKFIDLQERYTGKEFPSSVVVGLHEDPKKNIWVATKQGLYVFKSDGTCSYVKDMRDTYIHMMAAASPYALLLDVVNQGLALYDVRTERYKILHKNEKRFSLMKGFTDSKGRIWLGEELKNFYQYFPKEEEIRPISYTVHPDVPIESNYIHDITEYNDSTLLLATDRGLVAYDIKHSFFYTKVDQHLAIRDRLMTVYKDNQGALWIGTFSQGAIYYHPKLFTFTHHSLTSSSQQTTGIQVVGSLSESQGKLWIGHSKGLIAMDVNNPKHIEEVNISGGNSPKHDTDLYYVYRNSPDELYLYFLNMGVYSLNLRTRSITKVIASMSGEEQIRAMARDAENHLWIAEDDLSYWDEKTQKLDRNLSTNYNATTRYMLTQDILRHGDDMIVGVRTNGLWIFRHQPENPEHYFKGERTTFEELNDKNISVLYEDHAKNIWIGTYDNGLYKCNLEKQEIHHYNKDNGLVHNSICAILEDRTSKDIWVSAINGLSQIKPDGIIVNFTRGNGFPLNEVSHKSLLQASNGHIYIGGNNGLAELDPTRLSHDRETAPLVQISLVESLNSKNAPGHIEIKNFNEGNKVDLPYDNSSIRIKYSALDFISPKGYKYAYQLKGLDKEWHYIENNEVIYSNLPAGKYIFSIKACNNEGIWSTVETTIIISVHPAFWATWWAKTLYILFIVVFLAVLARYFYEKKTAKYKRQIEQIEKENIEKNYQMRIELFTNFSHELRTPLTLITGPVDDIINDEQLPSGLKYPMKQIQKNANRLLLLVNQLMDFRKLEHGAMQLKLSSLNVPVFITEQIDSFSELLNKHELTISYSNNYYGNNLWVDVDLMSKVMFNLLSNAIKHSSRGGKIQLESNMEENSVVLSVKDFGEGISPENQSKVFDPFFQIGNGNKGGMFGSGIGLNLVQYVVKLHFGKIWLESTCGQGTTFFIRLQLGKEHYANSNVIYTDQAITHTLKVEKNSVLSVDPEYHQQIPEDSDNRLRILVVEDDEDMRQYIVSKLSKTYNVQEAPEGKSAIHIAREQMPDLIISDIMMPVMDGLELCRAIKNDMALAHIPVVLLTAKSLEEHVKDGYQALADDYILKPFNAQILLAKIESLIKNREKLRDLFCQKLERTEVPVKEITVEDPFMQKLVELITENAQDPELSMEVLYNKLGMSRTQFFRKIKAISDLSPNKLILNIRMKMAVEKFQSGGMTIAEVAYEVGFSDPAYFSKVFKSVFNQTPTEYIKNIGK</sequence>
<dbReference type="FunFam" id="1.10.287.130:FF:000045">
    <property type="entry name" value="Two-component system sensor histidine kinase/response regulator"/>
    <property type="match status" value="1"/>
</dbReference>
<dbReference type="PROSITE" id="PS50110">
    <property type="entry name" value="RESPONSE_REGULATORY"/>
    <property type="match status" value="1"/>
</dbReference>
<comment type="catalytic activity">
    <reaction evidence="1">
        <text>ATP + protein L-histidine = ADP + protein N-phospho-L-histidine.</text>
        <dbReference type="EC" id="2.7.13.3"/>
    </reaction>
</comment>
<dbReference type="FunFam" id="3.30.565.10:FF:000006">
    <property type="entry name" value="Sensor histidine kinase WalK"/>
    <property type="match status" value="1"/>
</dbReference>
<dbReference type="PANTHER" id="PTHR43547:SF2">
    <property type="entry name" value="HYBRID SIGNAL TRANSDUCTION HISTIDINE KINASE C"/>
    <property type="match status" value="1"/>
</dbReference>
<keyword evidence="9" id="KW-0472">Membrane</keyword>
<keyword evidence="9" id="KW-0812">Transmembrane</keyword>
<dbReference type="PRINTS" id="PR00344">
    <property type="entry name" value="BCTRLSENSOR"/>
</dbReference>
<dbReference type="InterPro" id="IPR005467">
    <property type="entry name" value="His_kinase_dom"/>
</dbReference>
<dbReference type="KEGG" id="bcel:BcellWH2_01573"/>
<feature type="domain" description="Histidine kinase" evidence="11">
    <location>
        <begin position="852"/>
        <end position="1069"/>
    </location>
</feature>
<dbReference type="Pfam" id="PF00072">
    <property type="entry name" value="Response_reg"/>
    <property type="match status" value="1"/>
</dbReference>
<dbReference type="SMART" id="SM00342">
    <property type="entry name" value="HTH_ARAC"/>
    <property type="match status" value="1"/>
</dbReference>
<dbReference type="Gene3D" id="1.10.10.60">
    <property type="entry name" value="Homeodomain-like"/>
    <property type="match status" value="1"/>
</dbReference>
<dbReference type="SUPFAM" id="SSF55874">
    <property type="entry name" value="ATPase domain of HSP90 chaperone/DNA topoisomerase II/histidine kinase"/>
    <property type="match status" value="1"/>
</dbReference>
<evidence type="ECO:0000256" key="6">
    <source>
        <dbReference type="ARBA" id="ARBA00023015"/>
    </source>
</evidence>
<proteinExistence type="predicted"/>
<keyword evidence="4 13" id="KW-0808">Transferase</keyword>
<evidence type="ECO:0000256" key="1">
    <source>
        <dbReference type="ARBA" id="ARBA00000085"/>
    </source>
</evidence>
<evidence type="ECO:0000256" key="9">
    <source>
        <dbReference type="SAM" id="Phobius"/>
    </source>
</evidence>
<dbReference type="SUPFAM" id="SSF46689">
    <property type="entry name" value="Homeodomain-like"/>
    <property type="match status" value="1"/>
</dbReference>
<feature type="modified residue" description="4-aspartylphosphate" evidence="8">
    <location>
        <position position="1163"/>
    </location>
</feature>
<keyword evidence="3 8" id="KW-0597">Phosphoprotein</keyword>
<dbReference type="InterPro" id="IPR003661">
    <property type="entry name" value="HisK_dim/P_dom"/>
</dbReference>
<dbReference type="Pfam" id="PF00512">
    <property type="entry name" value="HisKA"/>
    <property type="match status" value="1"/>
</dbReference>
<accession>A0A0N7IF01</accession>
<dbReference type="CDD" id="cd17574">
    <property type="entry name" value="REC_OmpR"/>
    <property type="match status" value="1"/>
</dbReference>
<dbReference type="InterPro" id="IPR036097">
    <property type="entry name" value="HisK_dim/P_sf"/>
</dbReference>
<dbReference type="CDD" id="cd00082">
    <property type="entry name" value="HisKA"/>
    <property type="match status" value="1"/>
</dbReference>
<dbReference type="Pfam" id="PF07495">
    <property type="entry name" value="Y_Y_Y"/>
    <property type="match status" value="1"/>
</dbReference>
<dbReference type="Pfam" id="PF12833">
    <property type="entry name" value="HTH_18"/>
    <property type="match status" value="1"/>
</dbReference>
<keyword evidence="9" id="KW-1133">Transmembrane helix</keyword>
<dbReference type="InterPro" id="IPR001789">
    <property type="entry name" value="Sig_transdc_resp-reg_receiver"/>
</dbReference>
<dbReference type="SMART" id="SM00388">
    <property type="entry name" value="HisKA"/>
    <property type="match status" value="1"/>
</dbReference>
<dbReference type="GO" id="GO:0043565">
    <property type="term" value="F:sequence-specific DNA binding"/>
    <property type="evidence" value="ECO:0007669"/>
    <property type="project" value="InterPro"/>
</dbReference>
<evidence type="ECO:0000256" key="5">
    <source>
        <dbReference type="ARBA" id="ARBA00022777"/>
    </source>
</evidence>
<dbReference type="Gene3D" id="2.60.40.10">
    <property type="entry name" value="Immunoglobulins"/>
    <property type="match status" value="1"/>
</dbReference>
<dbReference type="SUPFAM" id="SSF52172">
    <property type="entry name" value="CheY-like"/>
    <property type="match status" value="1"/>
</dbReference>
<evidence type="ECO:0000259" key="12">
    <source>
        <dbReference type="PROSITE" id="PS50110"/>
    </source>
</evidence>
<feature type="transmembrane region" description="Helical" evidence="9">
    <location>
        <begin position="798"/>
        <end position="820"/>
    </location>
</feature>
<evidence type="ECO:0000313" key="13">
    <source>
        <dbReference type="EMBL" id="ALJ58827.1"/>
    </source>
</evidence>
<evidence type="ECO:0000313" key="14">
    <source>
        <dbReference type="Proteomes" id="UP000061809"/>
    </source>
</evidence>
<dbReference type="InterPro" id="IPR009057">
    <property type="entry name" value="Homeodomain-like_sf"/>
</dbReference>
<dbReference type="EMBL" id="CP012801">
    <property type="protein sequence ID" value="ALJ58827.1"/>
    <property type="molecule type" value="Genomic_DNA"/>
</dbReference>
<dbReference type="Proteomes" id="UP000061809">
    <property type="component" value="Chromosome"/>
</dbReference>
<keyword evidence="5 13" id="KW-0418">Kinase</keyword>
<evidence type="ECO:0000259" key="11">
    <source>
        <dbReference type="PROSITE" id="PS50109"/>
    </source>
</evidence>
<evidence type="ECO:0000256" key="3">
    <source>
        <dbReference type="ARBA" id="ARBA00022553"/>
    </source>
</evidence>
<dbReference type="SMART" id="SM00387">
    <property type="entry name" value="HATPase_c"/>
    <property type="match status" value="1"/>
</dbReference>
<dbReference type="InterPro" id="IPR011006">
    <property type="entry name" value="CheY-like_superfamily"/>
</dbReference>
<keyword evidence="6" id="KW-0805">Transcription regulation</keyword>
<protein>
    <recommendedName>
        <fullName evidence="2">histidine kinase</fullName>
        <ecNumber evidence="2">2.7.13.3</ecNumber>
    </recommendedName>
</protein>
<dbReference type="GO" id="GO:0000155">
    <property type="term" value="F:phosphorelay sensor kinase activity"/>
    <property type="evidence" value="ECO:0007669"/>
    <property type="project" value="InterPro"/>
</dbReference>
<dbReference type="SMART" id="SM00448">
    <property type="entry name" value="REC"/>
    <property type="match status" value="1"/>
</dbReference>
<dbReference type="PANTHER" id="PTHR43547">
    <property type="entry name" value="TWO-COMPONENT HISTIDINE KINASE"/>
    <property type="match status" value="1"/>
</dbReference>
<dbReference type="Pfam" id="PF02518">
    <property type="entry name" value="HATPase_c"/>
    <property type="match status" value="1"/>
</dbReference>
<name>A0A0N7IF01_9BACE</name>
<evidence type="ECO:0000256" key="2">
    <source>
        <dbReference type="ARBA" id="ARBA00012438"/>
    </source>
</evidence>
<gene>
    <name evidence="13" type="primary">todS_6</name>
    <name evidence="13" type="ORF">BcellWH2_01573</name>
</gene>
<evidence type="ECO:0000256" key="7">
    <source>
        <dbReference type="ARBA" id="ARBA00023163"/>
    </source>
</evidence>
<dbReference type="InterPro" id="IPR018060">
    <property type="entry name" value="HTH_AraC"/>
</dbReference>
<dbReference type="Gene3D" id="1.10.287.130">
    <property type="match status" value="1"/>
</dbReference>
<reference evidence="13 14" key="1">
    <citation type="journal article" date="2015" name="Science">
        <title>Genetic determinants of in vivo fitness and diet responsiveness in multiple human gut Bacteroides.</title>
        <authorList>
            <person name="Wu M."/>
            <person name="McNulty N.P."/>
            <person name="Rodionov D.A."/>
            <person name="Khoroshkin M.S."/>
            <person name="Griffin N.W."/>
            <person name="Cheng J."/>
            <person name="Latreille P."/>
            <person name="Kerstetter R.A."/>
            <person name="Terrapon N."/>
            <person name="Henrissat B."/>
            <person name="Osterman A.L."/>
            <person name="Gordon J.I."/>
        </authorList>
    </citation>
    <scope>NUCLEOTIDE SEQUENCE [LARGE SCALE GENOMIC DNA]</scope>
    <source>
        <strain evidence="13 14">WH2</strain>
    </source>
</reference>
<dbReference type="Gene3D" id="3.30.565.10">
    <property type="entry name" value="Histidine kinase-like ATPase, C-terminal domain"/>
    <property type="match status" value="1"/>
</dbReference>
<feature type="domain" description="HTH araC/xylS-type" evidence="10">
    <location>
        <begin position="1262"/>
        <end position="1361"/>
    </location>
</feature>
<evidence type="ECO:0000259" key="10">
    <source>
        <dbReference type="PROSITE" id="PS01124"/>
    </source>
</evidence>
<keyword evidence="7" id="KW-0804">Transcription</keyword>
<dbReference type="PATRIC" id="fig|246787.4.peg.1618"/>
<dbReference type="Gene3D" id="2.130.10.10">
    <property type="entry name" value="YVTN repeat-like/Quinoprotein amine dehydrogenase"/>
    <property type="match status" value="2"/>
</dbReference>
<dbReference type="PROSITE" id="PS01124">
    <property type="entry name" value="HTH_ARAC_FAMILY_2"/>
    <property type="match status" value="1"/>
</dbReference>
<dbReference type="InterPro" id="IPR036890">
    <property type="entry name" value="HATPase_C_sf"/>
</dbReference>
<dbReference type="InterPro" id="IPR011110">
    <property type="entry name" value="Reg_prop"/>
</dbReference>
<dbReference type="SUPFAM" id="SSF63829">
    <property type="entry name" value="Calcium-dependent phosphotriesterase"/>
    <property type="match status" value="3"/>
</dbReference>
<dbReference type="PROSITE" id="PS50109">
    <property type="entry name" value="HIS_KIN"/>
    <property type="match status" value="1"/>
</dbReference>
<evidence type="ECO:0000256" key="4">
    <source>
        <dbReference type="ARBA" id="ARBA00022679"/>
    </source>
</evidence>
<dbReference type="InterPro" id="IPR004358">
    <property type="entry name" value="Sig_transdc_His_kin-like_C"/>
</dbReference>
<dbReference type="InterPro" id="IPR003594">
    <property type="entry name" value="HATPase_dom"/>
</dbReference>